<evidence type="ECO:0000313" key="2">
    <source>
        <dbReference type="Proteomes" id="UP001054945"/>
    </source>
</evidence>
<dbReference type="EMBL" id="BPLR01011148">
    <property type="protein sequence ID" value="GIY44481.1"/>
    <property type="molecule type" value="Genomic_DNA"/>
</dbReference>
<dbReference type="AlphaFoldDB" id="A0AAV4TGC4"/>
<reference evidence="1 2" key="1">
    <citation type="submission" date="2021-06" db="EMBL/GenBank/DDBJ databases">
        <title>Caerostris extrusa draft genome.</title>
        <authorList>
            <person name="Kono N."/>
            <person name="Arakawa K."/>
        </authorList>
    </citation>
    <scope>NUCLEOTIDE SEQUENCE [LARGE SCALE GENOMIC DNA]</scope>
</reference>
<keyword evidence="2" id="KW-1185">Reference proteome</keyword>
<sequence length="69" mass="7470">MAPFASVCKGGAPISLTTSVEDLSQTVRFASRLLLSNAAEIERTELLFFGKSGSLRVATRIIHNEKGKF</sequence>
<proteinExistence type="predicted"/>
<accession>A0AAV4TGC4</accession>
<gene>
    <name evidence="1" type="ORF">CEXT_68951</name>
</gene>
<name>A0AAV4TGC4_CAEEX</name>
<evidence type="ECO:0000313" key="1">
    <source>
        <dbReference type="EMBL" id="GIY44481.1"/>
    </source>
</evidence>
<organism evidence="1 2">
    <name type="scientific">Caerostris extrusa</name>
    <name type="common">Bark spider</name>
    <name type="synonym">Caerostris bankana</name>
    <dbReference type="NCBI Taxonomy" id="172846"/>
    <lineage>
        <taxon>Eukaryota</taxon>
        <taxon>Metazoa</taxon>
        <taxon>Ecdysozoa</taxon>
        <taxon>Arthropoda</taxon>
        <taxon>Chelicerata</taxon>
        <taxon>Arachnida</taxon>
        <taxon>Araneae</taxon>
        <taxon>Araneomorphae</taxon>
        <taxon>Entelegynae</taxon>
        <taxon>Araneoidea</taxon>
        <taxon>Araneidae</taxon>
        <taxon>Caerostris</taxon>
    </lineage>
</organism>
<comment type="caution">
    <text evidence="1">The sequence shown here is derived from an EMBL/GenBank/DDBJ whole genome shotgun (WGS) entry which is preliminary data.</text>
</comment>
<dbReference type="Proteomes" id="UP001054945">
    <property type="component" value="Unassembled WGS sequence"/>
</dbReference>
<protein>
    <submittedName>
        <fullName evidence="1">Uncharacterized protein</fullName>
    </submittedName>
</protein>